<accession>A0A2P6P7C3</accession>
<gene>
    <name evidence="2" type="ORF">RchiOBHm_Chr7g0199241</name>
</gene>
<dbReference type="AlphaFoldDB" id="A0A2P6P7C3"/>
<dbReference type="STRING" id="74649.A0A2P6P7C3"/>
<keyword evidence="1" id="KW-0732">Signal</keyword>
<organism evidence="2 3">
    <name type="scientific">Rosa chinensis</name>
    <name type="common">China rose</name>
    <dbReference type="NCBI Taxonomy" id="74649"/>
    <lineage>
        <taxon>Eukaryota</taxon>
        <taxon>Viridiplantae</taxon>
        <taxon>Streptophyta</taxon>
        <taxon>Embryophyta</taxon>
        <taxon>Tracheophyta</taxon>
        <taxon>Spermatophyta</taxon>
        <taxon>Magnoliopsida</taxon>
        <taxon>eudicotyledons</taxon>
        <taxon>Gunneridae</taxon>
        <taxon>Pentapetalae</taxon>
        <taxon>rosids</taxon>
        <taxon>fabids</taxon>
        <taxon>Rosales</taxon>
        <taxon>Rosaceae</taxon>
        <taxon>Rosoideae</taxon>
        <taxon>Rosoideae incertae sedis</taxon>
        <taxon>Rosa</taxon>
    </lineage>
</organism>
<feature type="chain" id="PRO_5015127608" evidence="1">
    <location>
        <begin position="21"/>
        <end position="82"/>
    </location>
</feature>
<dbReference type="PANTHER" id="PTHR31446:SF40">
    <property type="entry name" value="ACID PHOSPHATASE_VANADIUM-DEPENDENT HALOPEROXIDASE-RELATED PROTEIN"/>
    <property type="match status" value="1"/>
</dbReference>
<name>A0A2P6P7C3_ROSCH</name>
<dbReference type="Proteomes" id="UP000238479">
    <property type="component" value="Chromosome 7"/>
</dbReference>
<dbReference type="Gramene" id="PRQ17830">
    <property type="protein sequence ID" value="PRQ17830"/>
    <property type="gene ID" value="RchiOBHm_Chr7g0199241"/>
</dbReference>
<evidence type="ECO:0000313" key="2">
    <source>
        <dbReference type="EMBL" id="PRQ17830.1"/>
    </source>
</evidence>
<protein>
    <submittedName>
        <fullName evidence="2">Uncharacterized protein</fullName>
    </submittedName>
</protein>
<dbReference type="InterPro" id="IPR003832">
    <property type="entry name" value="DUF212"/>
</dbReference>
<comment type="caution">
    <text evidence="2">The sequence shown here is derived from an EMBL/GenBank/DDBJ whole genome shotgun (WGS) entry which is preliminary data.</text>
</comment>
<evidence type="ECO:0000313" key="3">
    <source>
        <dbReference type="Proteomes" id="UP000238479"/>
    </source>
</evidence>
<sequence>MAAISANLTLISAFLASVVAQFLKLFTSRYKDRRWDSKRILDSGEKLSSHWATVTSLTVAVGLDQGTEGHAFALAQITYHPN</sequence>
<reference evidence="2 3" key="1">
    <citation type="journal article" date="2018" name="Nat. Genet.">
        <title>The Rosa genome provides new insights in the design of modern roses.</title>
        <authorList>
            <person name="Bendahmane M."/>
        </authorList>
    </citation>
    <scope>NUCLEOTIDE SEQUENCE [LARGE SCALE GENOMIC DNA]</scope>
    <source>
        <strain evidence="3">cv. Old Blush</strain>
    </source>
</reference>
<keyword evidence="3" id="KW-1185">Reference proteome</keyword>
<dbReference type="Pfam" id="PF02681">
    <property type="entry name" value="DUF212"/>
    <property type="match status" value="1"/>
</dbReference>
<feature type="signal peptide" evidence="1">
    <location>
        <begin position="1"/>
        <end position="20"/>
    </location>
</feature>
<proteinExistence type="predicted"/>
<dbReference type="EMBL" id="PDCK01000045">
    <property type="protein sequence ID" value="PRQ17830.1"/>
    <property type="molecule type" value="Genomic_DNA"/>
</dbReference>
<evidence type="ECO:0000256" key="1">
    <source>
        <dbReference type="SAM" id="SignalP"/>
    </source>
</evidence>
<dbReference type="PANTHER" id="PTHR31446">
    <property type="entry name" value="ACID PHOSPHATASE/VANADIUM-DEPENDENT HALOPEROXIDASE-RELATED PROTEIN"/>
    <property type="match status" value="1"/>
</dbReference>